<dbReference type="AlphaFoldDB" id="A0A517SYU0"/>
<protein>
    <recommendedName>
        <fullName evidence="4">Tetratricopeptide repeat protein</fullName>
    </recommendedName>
</protein>
<dbReference type="InterPro" id="IPR011990">
    <property type="entry name" value="TPR-like_helical_dom_sf"/>
</dbReference>
<dbReference type="Proteomes" id="UP000315003">
    <property type="component" value="Chromosome"/>
</dbReference>
<name>A0A517SYU0_9BACT</name>
<proteinExistence type="predicted"/>
<dbReference type="OrthoDB" id="286371at2"/>
<evidence type="ECO:0000313" key="3">
    <source>
        <dbReference type="Proteomes" id="UP000315003"/>
    </source>
</evidence>
<organism evidence="2 3">
    <name type="scientific">Stieleria bergensis</name>
    <dbReference type="NCBI Taxonomy" id="2528025"/>
    <lineage>
        <taxon>Bacteria</taxon>
        <taxon>Pseudomonadati</taxon>
        <taxon>Planctomycetota</taxon>
        <taxon>Planctomycetia</taxon>
        <taxon>Pirellulales</taxon>
        <taxon>Pirellulaceae</taxon>
        <taxon>Stieleria</taxon>
    </lineage>
</organism>
<evidence type="ECO:0000313" key="2">
    <source>
        <dbReference type="EMBL" id="QDT61317.1"/>
    </source>
</evidence>
<feature type="compositionally biased region" description="Basic and acidic residues" evidence="1">
    <location>
        <begin position="1"/>
        <end position="10"/>
    </location>
</feature>
<reference evidence="2 3" key="1">
    <citation type="submission" date="2019-02" db="EMBL/GenBank/DDBJ databases">
        <title>Deep-cultivation of Planctomycetes and their phenomic and genomic characterization uncovers novel biology.</title>
        <authorList>
            <person name="Wiegand S."/>
            <person name="Jogler M."/>
            <person name="Boedeker C."/>
            <person name="Pinto D."/>
            <person name="Vollmers J."/>
            <person name="Rivas-Marin E."/>
            <person name="Kohn T."/>
            <person name="Peeters S.H."/>
            <person name="Heuer A."/>
            <person name="Rast P."/>
            <person name="Oberbeckmann S."/>
            <person name="Bunk B."/>
            <person name="Jeske O."/>
            <person name="Meyerdierks A."/>
            <person name="Storesund J.E."/>
            <person name="Kallscheuer N."/>
            <person name="Luecker S."/>
            <person name="Lage O.M."/>
            <person name="Pohl T."/>
            <person name="Merkel B.J."/>
            <person name="Hornburger P."/>
            <person name="Mueller R.-W."/>
            <person name="Bruemmer F."/>
            <person name="Labrenz M."/>
            <person name="Spormann A.M."/>
            <person name="Op den Camp H."/>
            <person name="Overmann J."/>
            <person name="Amann R."/>
            <person name="Jetten M.S.M."/>
            <person name="Mascher T."/>
            <person name="Medema M.H."/>
            <person name="Devos D.P."/>
            <person name="Kaster A.-K."/>
            <person name="Ovreas L."/>
            <person name="Rohde M."/>
            <person name="Galperin M.Y."/>
            <person name="Jogler C."/>
        </authorList>
    </citation>
    <scope>NUCLEOTIDE SEQUENCE [LARGE SCALE GENOMIC DNA]</scope>
    <source>
        <strain evidence="2 3">SV_7m_r</strain>
    </source>
</reference>
<sequence length="293" mass="33130">MSDTERKPTDDLASAPVSGHVAGRDQARQALNNGVAADDGTNDFLQRRQRLERKLSTNPTDLEGFLELAAIYRSEARPLEAKRLLETAQGVFPDNAEVLWELEEAILARSLQQLREVTEVVSRIRSPEALHELQRSQSDWAQRRIEVCQARIKRNPLLHEFRFVMAEAHLDAEQYDQVLETTEPLLKVDSYFPQAKFLRGRCRLAMGDDLAAMRELRAVAFGRQTPAPKALRLATVKLLFETAERLELSASLTHYRELLYRLGSQSGDSTIIQSQNILKNSKLSQEPPLNGSD</sequence>
<accession>A0A517SYU0</accession>
<evidence type="ECO:0008006" key="4">
    <source>
        <dbReference type="Google" id="ProtNLM"/>
    </source>
</evidence>
<feature type="region of interest" description="Disordered" evidence="1">
    <location>
        <begin position="1"/>
        <end position="23"/>
    </location>
</feature>
<gene>
    <name evidence="2" type="ORF">SV7mr_38520</name>
</gene>
<dbReference type="RefSeq" id="WP_145275297.1">
    <property type="nucleotide sequence ID" value="NZ_CP036272.1"/>
</dbReference>
<dbReference type="EMBL" id="CP036272">
    <property type="protein sequence ID" value="QDT61317.1"/>
    <property type="molecule type" value="Genomic_DNA"/>
</dbReference>
<evidence type="ECO:0000256" key="1">
    <source>
        <dbReference type="SAM" id="MobiDB-lite"/>
    </source>
</evidence>
<dbReference type="Gene3D" id="1.25.40.10">
    <property type="entry name" value="Tetratricopeptide repeat domain"/>
    <property type="match status" value="2"/>
</dbReference>
<dbReference type="SUPFAM" id="SSF48452">
    <property type="entry name" value="TPR-like"/>
    <property type="match status" value="1"/>
</dbReference>
<keyword evidence="3" id="KW-1185">Reference proteome</keyword>